<dbReference type="GO" id="GO:0005783">
    <property type="term" value="C:endoplasmic reticulum"/>
    <property type="evidence" value="ECO:0007669"/>
    <property type="project" value="TreeGrafter"/>
</dbReference>
<dbReference type="PANTHER" id="PTHR45662">
    <property type="entry name" value="PHOSPHATIDYLINOSITIDE PHOSPHATASE SAC1"/>
    <property type="match status" value="1"/>
</dbReference>
<dbReference type="Pfam" id="PF12456">
    <property type="entry name" value="hSac2"/>
    <property type="match status" value="1"/>
</dbReference>
<evidence type="ECO:0000313" key="5">
    <source>
        <dbReference type="Proteomes" id="UP001233271"/>
    </source>
</evidence>
<feature type="compositionally biased region" description="Acidic residues" evidence="1">
    <location>
        <begin position="276"/>
        <end position="285"/>
    </location>
</feature>
<feature type="compositionally biased region" description="Low complexity" evidence="1">
    <location>
        <begin position="970"/>
        <end position="981"/>
    </location>
</feature>
<dbReference type="GO" id="GO:0043812">
    <property type="term" value="F:phosphatidylinositol-4-phosphate phosphatase activity"/>
    <property type="evidence" value="ECO:0007669"/>
    <property type="project" value="TreeGrafter"/>
</dbReference>
<dbReference type="AlphaFoldDB" id="A0AA48IHT3"/>
<evidence type="ECO:0000259" key="3">
    <source>
        <dbReference type="PROSITE" id="PS51791"/>
    </source>
</evidence>
<dbReference type="PROSITE" id="PS51791">
    <property type="entry name" value="HSAC2"/>
    <property type="match status" value="1"/>
</dbReference>
<evidence type="ECO:0000256" key="1">
    <source>
        <dbReference type="SAM" id="MobiDB-lite"/>
    </source>
</evidence>
<sequence length="1088" mass="120612">MNRPPHTQLTGLALSSLSNQLPARISVPPFPITLHRRLILSLTDHGLLLKPVGIVPVSEDPAVLIHWGLKGKVEPYGSAPASTGQGDDEVEIGGVLGIVRLWDAAYLCVFLPATKQPTRLFQTDDDPFSDQEQQRVVHEIFTLTDVHFVPLVPDLANLQIRHLSRIMLKRVPKKPKPKTRWRLPWSPALGTAPSTDEESSESESEIDSADISRRSSEIAPEADETPIPLPPPPEEDTPEARVKRRLSLGWGRFKPRLGTPRTKPSTNAATTTSEKEGEEEVDEQEMTVLPKVTVEPPLDAVPEGDESRSSTPVDVPPSPSLSVASAGSDRPSRPGTPTPAPIIDAPQRRDLETKILRQMQQELGSGEFYYSFEFDSSHTLQYKRSRLSTRTTSTSLLEQLLSEGGPPEKPFFPRSGNTPPTSPGARSARSTTSAAEMGDIVEPDVHLPLWRRYDRRFFWNEHLMRDFIDLGLHAYILPVSQGWVQASTFTIPLPPTLADEEALPPIPVNIALISRRSKERAGLRYQRRGIDHEGHVANFVETEMMVRALVGGKVSLFSFVQIRGSIPLKWSQTPWSMKPPPVLDLPVDQTFSVANLHFDDLRQRHGPITVVNLSEQHGREAAVTNGFTELVADLGRPDIHYVPFDFHEHCKGMNWANISDLISQLDFSAMGYLWCLEGDAVREQHGVFRTNCIDCLDRTNVVQSAIARHVLTQMLLQLGVVVDPATSNIETVFNDIWANNGDMISMCYAHTTALKGDFVRTGKRDISGMLNDGVSSLSRMFYGAVTDFFAQAVISFMLGHRNMGVFNEFLQDLQTTESSALIKQSRIRAAAIETSSARVLSEGEHRVAGWTLLSPDQRNTTVSLKLEEKVLLLTKQALYVVSFNYTLEKVNEFTRIPLKSITSIQKGAYILSALQEAGRDATENAGFVVRFSPADEGTRYSTFSIRAKDVATPAPKSLFGTPTKLKRSSKSPVSTPKTPKTPEAVVELSAVDPDADEFFAFKALPREFAARNGPASDDEDDDVGLEAGETCAATVDRIVRRIRDQCARVHTIGDDFVENKDVVSISDAEKLVSVLARVDYAWKRFLWL</sequence>
<keyword evidence="5" id="KW-1185">Reference proteome</keyword>
<dbReference type="PANTHER" id="PTHR45662:SF7">
    <property type="entry name" value="SACI DOMAIN PROTEIN (AFU_ORTHOLOGUE AFUA_1G15890)"/>
    <property type="match status" value="1"/>
</dbReference>
<gene>
    <name evidence="4" type="ORF">CcaverHIS019_0102310</name>
</gene>
<dbReference type="KEGG" id="ccac:CcaHIS019_0102310"/>
<proteinExistence type="predicted"/>
<feature type="domain" description="SAC" evidence="2">
    <location>
        <begin position="359"/>
        <end position="750"/>
    </location>
</feature>
<feature type="compositionally biased region" description="Acidic residues" evidence="1">
    <location>
        <begin position="195"/>
        <end position="208"/>
    </location>
</feature>
<dbReference type="RefSeq" id="XP_060452779.1">
    <property type="nucleotide sequence ID" value="XM_060598023.1"/>
</dbReference>
<accession>A0AA48IHT3</accession>
<dbReference type="PROSITE" id="PS50275">
    <property type="entry name" value="SAC"/>
    <property type="match status" value="1"/>
</dbReference>
<dbReference type="Proteomes" id="UP001233271">
    <property type="component" value="Chromosome 1"/>
</dbReference>
<evidence type="ECO:0000259" key="2">
    <source>
        <dbReference type="PROSITE" id="PS50275"/>
    </source>
</evidence>
<dbReference type="InterPro" id="IPR034753">
    <property type="entry name" value="hSac2"/>
</dbReference>
<feature type="compositionally biased region" description="Low complexity" evidence="1">
    <location>
        <begin position="425"/>
        <end position="435"/>
    </location>
</feature>
<dbReference type="InterPro" id="IPR022158">
    <property type="entry name" value="Inositol_phosphatase"/>
</dbReference>
<protein>
    <recommendedName>
        <fullName evidence="6">SAC domain-containing protein</fullName>
    </recommendedName>
</protein>
<organism evidence="4 5">
    <name type="scientific">Cutaneotrichosporon cavernicola</name>
    <dbReference type="NCBI Taxonomy" id="279322"/>
    <lineage>
        <taxon>Eukaryota</taxon>
        <taxon>Fungi</taxon>
        <taxon>Dikarya</taxon>
        <taxon>Basidiomycota</taxon>
        <taxon>Agaricomycotina</taxon>
        <taxon>Tremellomycetes</taxon>
        <taxon>Trichosporonales</taxon>
        <taxon>Trichosporonaceae</taxon>
        <taxon>Cutaneotrichosporon</taxon>
    </lineage>
</organism>
<dbReference type="EMBL" id="AP028212">
    <property type="protein sequence ID" value="BEI87513.1"/>
    <property type="molecule type" value="Genomic_DNA"/>
</dbReference>
<feature type="domain" description="HSac2" evidence="3">
    <location>
        <begin position="822"/>
        <end position="986"/>
    </location>
</feature>
<evidence type="ECO:0008006" key="6">
    <source>
        <dbReference type="Google" id="ProtNLM"/>
    </source>
</evidence>
<feature type="region of interest" description="Disordered" evidence="1">
    <location>
        <begin position="954"/>
        <end position="981"/>
    </location>
</feature>
<feature type="region of interest" description="Disordered" evidence="1">
    <location>
        <begin position="176"/>
        <end position="347"/>
    </location>
</feature>
<dbReference type="InterPro" id="IPR002013">
    <property type="entry name" value="SAC_dom"/>
</dbReference>
<evidence type="ECO:0000313" key="4">
    <source>
        <dbReference type="EMBL" id="BEI87513.1"/>
    </source>
</evidence>
<dbReference type="GeneID" id="85491384"/>
<reference evidence="4" key="1">
    <citation type="journal article" date="2023" name="BMC Genomics">
        <title>Chromosome-level genome assemblies of Cutaneotrichosporon spp. (Trichosporonales, Basidiomycota) reveal imbalanced evolution between nucleotide sequences and chromosome synteny.</title>
        <authorList>
            <person name="Kobayashi Y."/>
            <person name="Kayamori A."/>
            <person name="Aoki K."/>
            <person name="Shiwa Y."/>
            <person name="Matsutani M."/>
            <person name="Fujita N."/>
            <person name="Sugita T."/>
            <person name="Iwasaki W."/>
            <person name="Tanaka N."/>
            <person name="Takashima M."/>
        </authorList>
    </citation>
    <scope>NUCLEOTIDE SEQUENCE</scope>
    <source>
        <strain evidence="4">HIS019</strain>
    </source>
</reference>
<feature type="region of interest" description="Disordered" evidence="1">
    <location>
        <begin position="401"/>
        <end position="435"/>
    </location>
</feature>
<dbReference type="Pfam" id="PF02383">
    <property type="entry name" value="Syja_N"/>
    <property type="match status" value="1"/>
</dbReference>
<dbReference type="GO" id="GO:0046856">
    <property type="term" value="P:phosphatidylinositol dephosphorylation"/>
    <property type="evidence" value="ECO:0007669"/>
    <property type="project" value="TreeGrafter"/>
</dbReference>
<name>A0AA48IHT3_9TREE</name>